<gene>
    <name evidence="3" type="ORF">OAUR00152_LOCUS27405</name>
</gene>
<protein>
    <recommendedName>
        <fullName evidence="2">Vps72/YL1 C-terminal domain-containing protein</fullName>
    </recommendedName>
</protein>
<dbReference type="AlphaFoldDB" id="A0A7S4N379"/>
<evidence type="ECO:0000259" key="2">
    <source>
        <dbReference type="SMART" id="SM00993"/>
    </source>
</evidence>
<feature type="region of interest" description="Disordered" evidence="1">
    <location>
        <begin position="1"/>
        <end position="62"/>
    </location>
</feature>
<proteinExistence type="predicted"/>
<evidence type="ECO:0000256" key="1">
    <source>
        <dbReference type="SAM" id="MobiDB-lite"/>
    </source>
</evidence>
<accession>A0A7S4N379</accession>
<feature type="domain" description="Vps72/YL1 C-terminal" evidence="2">
    <location>
        <begin position="168"/>
        <end position="197"/>
    </location>
</feature>
<dbReference type="EMBL" id="HBKQ01039727">
    <property type="protein sequence ID" value="CAE2262222.1"/>
    <property type="molecule type" value="Transcribed_RNA"/>
</dbReference>
<feature type="region of interest" description="Disordered" evidence="1">
    <location>
        <begin position="146"/>
        <end position="166"/>
    </location>
</feature>
<dbReference type="SMART" id="SM00993">
    <property type="entry name" value="YL1_C"/>
    <property type="match status" value="1"/>
</dbReference>
<feature type="compositionally biased region" description="Acidic residues" evidence="1">
    <location>
        <begin position="82"/>
        <end position="97"/>
    </location>
</feature>
<dbReference type="InterPro" id="IPR013272">
    <property type="entry name" value="Vps72/YL1_C"/>
</dbReference>
<evidence type="ECO:0000313" key="3">
    <source>
        <dbReference type="EMBL" id="CAE2262222.1"/>
    </source>
</evidence>
<reference evidence="3" key="1">
    <citation type="submission" date="2021-01" db="EMBL/GenBank/DDBJ databases">
        <authorList>
            <person name="Corre E."/>
            <person name="Pelletier E."/>
            <person name="Niang G."/>
            <person name="Scheremetjew M."/>
            <person name="Finn R."/>
            <person name="Kale V."/>
            <person name="Holt S."/>
            <person name="Cochrane G."/>
            <person name="Meng A."/>
            <person name="Brown T."/>
            <person name="Cohen L."/>
        </authorList>
    </citation>
    <scope>NUCLEOTIDE SEQUENCE</scope>
    <source>
        <strain evidence="3">Isolate 1302-5</strain>
    </source>
</reference>
<name>A0A7S4N379_9STRA</name>
<organism evidence="3">
    <name type="scientific">Odontella aurita</name>
    <dbReference type="NCBI Taxonomy" id="265563"/>
    <lineage>
        <taxon>Eukaryota</taxon>
        <taxon>Sar</taxon>
        <taxon>Stramenopiles</taxon>
        <taxon>Ochrophyta</taxon>
        <taxon>Bacillariophyta</taxon>
        <taxon>Mediophyceae</taxon>
        <taxon>Biddulphiophycidae</taxon>
        <taxon>Eupodiscales</taxon>
        <taxon>Odontellaceae</taxon>
        <taxon>Odontella</taxon>
    </lineage>
</organism>
<dbReference type="Pfam" id="PF08265">
    <property type="entry name" value="YL1_C"/>
    <property type="match status" value="1"/>
</dbReference>
<feature type="region of interest" description="Disordered" evidence="1">
    <location>
        <begin position="78"/>
        <end position="122"/>
    </location>
</feature>
<sequence length="224" mass="24267">MGGSANESQRKAWNEMMRGAGHPAMAAAGSRLNTRRSDRKKQARREKARKSTVDASSDGLEGRRYRAAVRIDALEGVADDQNGFEEDEEFDELDEVEGGGSSSAVAKRKRKGAASGATKVGVLPKRLRPRSLASILIEESGRVDGTTQSYLDAESRPPMAGRRHPSSKFCPITGLFGIYTDPKSGIPFANLKALEQIRERAPPWMTLGGSAAYSEAVKSLKNEE</sequence>
<feature type="compositionally biased region" description="Basic residues" evidence="1">
    <location>
        <begin position="33"/>
        <end position="50"/>
    </location>
</feature>